<dbReference type="Ensembl" id="ENSAMXT00000026726.2">
    <property type="protein sequence ID" value="ENSAMXP00000026705.2"/>
    <property type="gene ID" value="ENSAMXG00000026000.2"/>
</dbReference>
<sequence length="52" mass="5585">LLDLTGGRRRGLAAHAGGVDRFGGDEVQVFVVGDFVQPVAVFQQLDVQVLVY</sequence>
<dbReference type="Bgee" id="ENSAMXG00000026000">
    <property type="expression patterns" value="Expressed in brain and 10 other cell types or tissues"/>
</dbReference>
<accession>W5LU89</accession>
<evidence type="ECO:0000313" key="1">
    <source>
        <dbReference type="Ensembl" id="ENSAMXP00000026705.2"/>
    </source>
</evidence>
<dbReference type="AlphaFoldDB" id="W5LU89"/>
<name>W5LU89_ASTMX</name>
<proteinExistence type="predicted"/>
<protein>
    <submittedName>
        <fullName evidence="1">Si:dkey-201c13.2</fullName>
    </submittedName>
</protein>
<evidence type="ECO:0000313" key="2">
    <source>
        <dbReference type="Proteomes" id="UP000018467"/>
    </source>
</evidence>
<reference evidence="2" key="1">
    <citation type="submission" date="2013-03" db="EMBL/GenBank/DDBJ databases">
        <authorList>
            <person name="Jeffery W."/>
            <person name="Warren W."/>
            <person name="Wilson R.K."/>
        </authorList>
    </citation>
    <scope>NUCLEOTIDE SEQUENCE</scope>
    <source>
        <strain evidence="2">female</strain>
    </source>
</reference>
<dbReference type="GeneTree" id="ENSGT00740000116816"/>
<dbReference type="InParanoid" id="W5LU89"/>
<keyword evidence="2" id="KW-1185">Reference proteome</keyword>
<reference evidence="1" key="3">
    <citation type="submission" date="2025-08" db="UniProtKB">
        <authorList>
            <consortium name="Ensembl"/>
        </authorList>
    </citation>
    <scope>IDENTIFICATION</scope>
</reference>
<reference evidence="1" key="4">
    <citation type="submission" date="2025-09" db="UniProtKB">
        <authorList>
            <consortium name="Ensembl"/>
        </authorList>
    </citation>
    <scope>IDENTIFICATION</scope>
</reference>
<organism evidence="1 2">
    <name type="scientific">Astyanax mexicanus</name>
    <name type="common">Blind cave fish</name>
    <name type="synonym">Astyanax fasciatus mexicanus</name>
    <dbReference type="NCBI Taxonomy" id="7994"/>
    <lineage>
        <taxon>Eukaryota</taxon>
        <taxon>Metazoa</taxon>
        <taxon>Chordata</taxon>
        <taxon>Craniata</taxon>
        <taxon>Vertebrata</taxon>
        <taxon>Euteleostomi</taxon>
        <taxon>Actinopterygii</taxon>
        <taxon>Neopterygii</taxon>
        <taxon>Teleostei</taxon>
        <taxon>Ostariophysi</taxon>
        <taxon>Characiformes</taxon>
        <taxon>Characoidei</taxon>
        <taxon>Acestrorhamphidae</taxon>
        <taxon>Acestrorhamphinae</taxon>
        <taxon>Astyanax</taxon>
    </lineage>
</organism>
<dbReference type="Proteomes" id="UP000018467">
    <property type="component" value="Unassembled WGS sequence"/>
</dbReference>
<dbReference type="eggNOG" id="ENOG502SDQD">
    <property type="taxonomic scope" value="Eukaryota"/>
</dbReference>
<reference evidence="2" key="2">
    <citation type="journal article" date="2014" name="Nat. Commun.">
        <title>The cavefish genome reveals candidate genes for eye loss.</title>
        <authorList>
            <person name="McGaugh S.E."/>
            <person name="Gross J.B."/>
            <person name="Aken B."/>
            <person name="Blin M."/>
            <person name="Borowsky R."/>
            <person name="Chalopin D."/>
            <person name="Hinaux H."/>
            <person name="Jeffery W.R."/>
            <person name="Keene A."/>
            <person name="Ma L."/>
            <person name="Minx P."/>
            <person name="Murphy D."/>
            <person name="O'Quin K.E."/>
            <person name="Retaux S."/>
            <person name="Rohner N."/>
            <person name="Searle S.M."/>
            <person name="Stahl B.A."/>
            <person name="Tabin C."/>
            <person name="Volff J.N."/>
            <person name="Yoshizawa M."/>
            <person name="Warren W.C."/>
        </authorList>
    </citation>
    <scope>NUCLEOTIDE SEQUENCE [LARGE SCALE GENOMIC DNA]</scope>
    <source>
        <strain evidence="2">female</strain>
    </source>
</reference>
<dbReference type="HOGENOM" id="CLU_200639_0_0_1"/>